<name>A0ABD0NTM4_CIRMR</name>
<dbReference type="AlphaFoldDB" id="A0ABD0NTM4"/>
<sequence length="130" mass="13683">PDDYLTVCGNCGQPSEDHVKCDRCGYILPAETLPLPAVTSALPPRPSIRSQPPPAPLPISKSFYESTSGGCSQQIDVVMNPSVRITHGAMLLPHNGRLVSTSGSSACNGLKQAGGKKQQITKPCELNDPS</sequence>
<feature type="compositionally biased region" description="Pro residues" evidence="1">
    <location>
        <begin position="43"/>
        <end position="57"/>
    </location>
</feature>
<organism evidence="2 3">
    <name type="scientific">Cirrhinus mrigala</name>
    <name type="common">Mrigala</name>
    <dbReference type="NCBI Taxonomy" id="683832"/>
    <lineage>
        <taxon>Eukaryota</taxon>
        <taxon>Metazoa</taxon>
        <taxon>Chordata</taxon>
        <taxon>Craniata</taxon>
        <taxon>Vertebrata</taxon>
        <taxon>Euteleostomi</taxon>
        <taxon>Actinopterygii</taxon>
        <taxon>Neopterygii</taxon>
        <taxon>Teleostei</taxon>
        <taxon>Ostariophysi</taxon>
        <taxon>Cypriniformes</taxon>
        <taxon>Cyprinidae</taxon>
        <taxon>Labeoninae</taxon>
        <taxon>Labeonini</taxon>
        <taxon>Cirrhinus</taxon>
    </lineage>
</organism>
<evidence type="ECO:0000256" key="1">
    <source>
        <dbReference type="SAM" id="MobiDB-lite"/>
    </source>
</evidence>
<reference evidence="2 3" key="1">
    <citation type="submission" date="2024-05" db="EMBL/GenBank/DDBJ databases">
        <title>Genome sequencing and assembly of Indian major carp, Cirrhinus mrigala (Hamilton, 1822).</title>
        <authorList>
            <person name="Mohindra V."/>
            <person name="Chowdhury L.M."/>
            <person name="Lal K."/>
            <person name="Jena J.K."/>
        </authorList>
    </citation>
    <scope>NUCLEOTIDE SEQUENCE [LARGE SCALE GENOMIC DNA]</scope>
    <source>
        <strain evidence="2">CM1030</strain>
        <tissue evidence="2">Blood</tissue>
    </source>
</reference>
<comment type="caution">
    <text evidence="2">The sequence shown here is derived from an EMBL/GenBank/DDBJ whole genome shotgun (WGS) entry which is preliminary data.</text>
</comment>
<gene>
    <name evidence="2" type="ORF">M9458_039526</name>
</gene>
<feature type="non-terminal residue" evidence="2">
    <location>
        <position position="1"/>
    </location>
</feature>
<keyword evidence="3" id="KW-1185">Reference proteome</keyword>
<feature type="non-terminal residue" evidence="2">
    <location>
        <position position="130"/>
    </location>
</feature>
<feature type="region of interest" description="Disordered" evidence="1">
    <location>
        <begin position="41"/>
        <end position="65"/>
    </location>
</feature>
<accession>A0ABD0NTM4</accession>
<dbReference type="EMBL" id="JAMKFB020000020">
    <property type="protein sequence ID" value="KAL0163773.1"/>
    <property type="molecule type" value="Genomic_DNA"/>
</dbReference>
<evidence type="ECO:0000313" key="3">
    <source>
        <dbReference type="Proteomes" id="UP001529510"/>
    </source>
</evidence>
<feature type="region of interest" description="Disordered" evidence="1">
    <location>
        <begin position="103"/>
        <end position="130"/>
    </location>
</feature>
<proteinExistence type="predicted"/>
<evidence type="ECO:0000313" key="2">
    <source>
        <dbReference type="EMBL" id="KAL0163773.1"/>
    </source>
</evidence>
<protein>
    <submittedName>
        <fullName evidence="2">Uncharacterized protein</fullName>
    </submittedName>
</protein>
<dbReference type="Proteomes" id="UP001529510">
    <property type="component" value="Unassembled WGS sequence"/>
</dbReference>